<dbReference type="EMBL" id="JAHRHY010000002">
    <property type="protein sequence ID" value="KAG9071288.1"/>
    <property type="molecule type" value="Genomic_DNA"/>
</dbReference>
<evidence type="ECO:0000313" key="2">
    <source>
        <dbReference type="EMBL" id="KAG9071288.1"/>
    </source>
</evidence>
<feature type="compositionally biased region" description="Basic and acidic residues" evidence="1">
    <location>
        <begin position="68"/>
        <end position="90"/>
    </location>
</feature>
<accession>A0A9P8BXF5</accession>
<sequence length="90" mass="10387">MNTAKAPKPFQYDPQLMGLFTHVWPHHLESDIVETYFGSGRTGNLSYLKSIMAKPAYTIQEKNHFRRGGGEEKEQEEKEIKGNNHNSKEH</sequence>
<dbReference type="OrthoDB" id="427096at2759"/>
<evidence type="ECO:0000313" key="3">
    <source>
        <dbReference type="Proteomes" id="UP000707451"/>
    </source>
</evidence>
<comment type="caution">
    <text evidence="2">The sequence shown here is derived from an EMBL/GenBank/DDBJ whole genome shotgun (WGS) entry which is preliminary data.</text>
</comment>
<keyword evidence="3" id="KW-1185">Reference proteome</keyword>
<organism evidence="2 3">
    <name type="scientific">Linnemannia hyalina</name>
    <dbReference type="NCBI Taxonomy" id="64524"/>
    <lineage>
        <taxon>Eukaryota</taxon>
        <taxon>Fungi</taxon>
        <taxon>Fungi incertae sedis</taxon>
        <taxon>Mucoromycota</taxon>
        <taxon>Mortierellomycotina</taxon>
        <taxon>Mortierellomycetes</taxon>
        <taxon>Mortierellales</taxon>
        <taxon>Mortierellaceae</taxon>
        <taxon>Linnemannia</taxon>
    </lineage>
</organism>
<feature type="region of interest" description="Disordered" evidence="1">
    <location>
        <begin position="62"/>
        <end position="90"/>
    </location>
</feature>
<evidence type="ECO:0000256" key="1">
    <source>
        <dbReference type="SAM" id="MobiDB-lite"/>
    </source>
</evidence>
<dbReference type="AlphaFoldDB" id="A0A9P8BXF5"/>
<dbReference type="Proteomes" id="UP000707451">
    <property type="component" value="Unassembled WGS sequence"/>
</dbReference>
<name>A0A9P8BXF5_9FUNG</name>
<reference evidence="2" key="1">
    <citation type="submission" date="2021-06" db="EMBL/GenBank/DDBJ databases">
        <title>Genome Sequence of Mortierella hyaline Strain SCG-10, a Cold-Adapted, Nitrate-Reducing Fungus Isolated from Soil in Minnesota, USA.</title>
        <authorList>
            <person name="Aldossari N."/>
        </authorList>
    </citation>
    <scope>NUCLEOTIDE SEQUENCE</scope>
    <source>
        <strain evidence="2">SCG-10</strain>
    </source>
</reference>
<protein>
    <submittedName>
        <fullName evidence="2">Uncharacterized protein</fullName>
    </submittedName>
</protein>
<gene>
    <name evidence="2" type="ORF">KI688_005499</name>
</gene>
<proteinExistence type="predicted"/>